<accession>A0A6P1E756</accession>
<proteinExistence type="predicted"/>
<evidence type="ECO:0000313" key="3">
    <source>
        <dbReference type="Proteomes" id="UP000471640"/>
    </source>
</evidence>
<sequence>MASIAWLIPRLVQGSGGIRTMLQQAQALERAGHCCHLYIEGVGSEARARKQVRQLFGVDVARVSYGWGAVTPADAVIATIWYSAVIVRDLPFDCCKLYFVQDYEAWFNPIGDTYLLAEGSYRTGLTPVTIGRWLKQELASRFALPAYHFDFGADLDVYRPLSEIRRELSVCFLYQPEKPRRCARIGLSALGIVKHLVPDVRIQLYGSKEKGPDWLEHEHLGLLGVESCNVLYNRSVLGLSLSSSNPSRVPFEMMAAGLPVVELWGGTTIQDFPGEAVLLSEPSAEAIAEAILQLLEDEPRRRRMGEAGRHFMSHRSIDMEGRQFVQAVERGLAGHEPPTDDGEERLYLGLPVRPGRRVALLPAWLRSRINQPPNAFINTLSPWLRGLVAMVGRVMRRLLDRR</sequence>
<reference evidence="2 3" key="2">
    <citation type="submission" date="2020-02" db="EMBL/GenBank/DDBJ databases">
        <title>Genome sequences of Thiorhodococcus mannitoliphagus and Thiorhodococcus minor, purple sulfur photosynthetic bacteria in the gammaproteobacterial family, Chromatiaceae.</title>
        <authorList>
            <person name="Aviles F.A."/>
            <person name="Meyer T.E."/>
            <person name="Kyndt J.A."/>
        </authorList>
    </citation>
    <scope>NUCLEOTIDE SEQUENCE [LARGE SCALE GENOMIC DNA]</scope>
    <source>
        <strain evidence="2 3">DSM 18266</strain>
    </source>
</reference>
<dbReference type="EMBL" id="JAAIJR010000194">
    <property type="protein sequence ID" value="NEX23375.1"/>
    <property type="molecule type" value="Genomic_DNA"/>
</dbReference>
<reference evidence="3" key="1">
    <citation type="journal article" date="2020" name="Microbiol. Resour. Announc.">
        <title>Draft Genome Sequences of Thiorhodococcus mannitoliphagus and Thiorhodococcus minor, Purple Sulfur Photosynthetic Bacteria in the Gammaproteobacterial Family Chromatiaceae.</title>
        <authorList>
            <person name="Aviles F.A."/>
            <person name="Meyer T.E."/>
            <person name="Kyndt J.A."/>
        </authorList>
    </citation>
    <scope>NUCLEOTIDE SEQUENCE [LARGE SCALE GENOMIC DNA]</scope>
    <source>
        <strain evidence="3">DSM 18266</strain>
    </source>
</reference>
<dbReference type="Proteomes" id="UP000471640">
    <property type="component" value="Unassembled WGS sequence"/>
</dbReference>
<name>A0A6P1E756_9GAMM</name>
<keyword evidence="3" id="KW-1185">Reference proteome</keyword>
<dbReference type="SUPFAM" id="SSF53756">
    <property type="entry name" value="UDP-Glycosyltransferase/glycogen phosphorylase"/>
    <property type="match status" value="1"/>
</dbReference>
<dbReference type="Gene3D" id="3.40.50.2000">
    <property type="entry name" value="Glycogen Phosphorylase B"/>
    <property type="match status" value="1"/>
</dbReference>
<protein>
    <submittedName>
        <fullName evidence="2">Glycosyltransferase family 4 protein</fullName>
    </submittedName>
</protein>
<dbReference type="GO" id="GO:0016740">
    <property type="term" value="F:transferase activity"/>
    <property type="evidence" value="ECO:0007669"/>
    <property type="project" value="UniProtKB-KW"/>
</dbReference>
<gene>
    <name evidence="2" type="ORF">G3480_24295</name>
</gene>
<dbReference type="Pfam" id="PF22772">
    <property type="entry name" value="WsaF_C"/>
    <property type="match status" value="1"/>
</dbReference>
<keyword evidence="2" id="KW-0808">Transferase</keyword>
<comment type="caution">
    <text evidence="2">The sequence shown here is derived from an EMBL/GenBank/DDBJ whole genome shotgun (WGS) entry which is preliminary data.</text>
</comment>
<evidence type="ECO:0000259" key="1">
    <source>
        <dbReference type="Pfam" id="PF22772"/>
    </source>
</evidence>
<evidence type="ECO:0000313" key="2">
    <source>
        <dbReference type="EMBL" id="NEX23375.1"/>
    </source>
</evidence>
<organism evidence="2 3">
    <name type="scientific">Thiorhodococcus mannitoliphagus</name>
    <dbReference type="NCBI Taxonomy" id="329406"/>
    <lineage>
        <taxon>Bacteria</taxon>
        <taxon>Pseudomonadati</taxon>
        <taxon>Pseudomonadota</taxon>
        <taxon>Gammaproteobacteria</taxon>
        <taxon>Chromatiales</taxon>
        <taxon>Chromatiaceae</taxon>
        <taxon>Thiorhodococcus</taxon>
    </lineage>
</organism>
<dbReference type="Gene3D" id="3.40.50.11090">
    <property type="match status" value="1"/>
</dbReference>
<dbReference type="InterPro" id="IPR055050">
    <property type="entry name" value="WsaF_C"/>
</dbReference>
<feature type="domain" description="WsaF C-terminal" evidence="1">
    <location>
        <begin position="170"/>
        <end position="291"/>
    </location>
</feature>
<dbReference type="AlphaFoldDB" id="A0A6P1E756"/>